<keyword evidence="6 11" id="KW-1133">Transmembrane helix</keyword>
<comment type="similarity">
    <text evidence="2">Belongs to the sphingosine N-acyltransferase family.</text>
</comment>
<dbReference type="Proteomes" id="UP000001745">
    <property type="component" value="Unassembled WGS sequence"/>
</dbReference>
<keyword evidence="4 9" id="KW-0812">Transmembrane</keyword>
<dbReference type="GO" id="GO:0050291">
    <property type="term" value="F:sphingosine N-acyltransferase activity"/>
    <property type="evidence" value="ECO:0007669"/>
    <property type="project" value="InterPro"/>
</dbReference>
<dbReference type="SMART" id="SM00724">
    <property type="entry name" value="TLC"/>
    <property type="match status" value="1"/>
</dbReference>
<feature type="transmembrane region" description="Helical" evidence="11">
    <location>
        <begin position="155"/>
        <end position="172"/>
    </location>
</feature>
<evidence type="ECO:0000256" key="8">
    <source>
        <dbReference type="ARBA" id="ARBA00023180"/>
    </source>
</evidence>
<dbReference type="HOGENOM" id="CLU_028277_4_0_1"/>
<dbReference type="FunCoup" id="B8M154">
    <property type="interactions" value="592"/>
</dbReference>
<dbReference type="PhylomeDB" id="B8M154"/>
<reference evidence="14" key="1">
    <citation type="journal article" date="2015" name="Genome Announc.">
        <title>Genome sequence of the AIDS-associated pathogen Penicillium marneffei (ATCC18224) and its near taxonomic relative Talaromyces stipitatus (ATCC10500).</title>
        <authorList>
            <person name="Nierman W.C."/>
            <person name="Fedorova-Abrams N.D."/>
            <person name="Andrianopoulos A."/>
        </authorList>
    </citation>
    <scope>NUCLEOTIDE SEQUENCE [LARGE SCALE GENOMIC DNA]</scope>
    <source>
        <strain evidence="14">ATCC 10500 / CBS 375.48 / QM 6759 / NRRL 1006</strain>
    </source>
</reference>
<evidence type="ECO:0000256" key="6">
    <source>
        <dbReference type="ARBA" id="ARBA00022989"/>
    </source>
</evidence>
<feature type="transmembrane region" description="Helical" evidence="11">
    <location>
        <begin position="280"/>
        <end position="297"/>
    </location>
</feature>
<evidence type="ECO:0000256" key="1">
    <source>
        <dbReference type="ARBA" id="ARBA00004477"/>
    </source>
</evidence>
<feature type="transmembrane region" description="Helical" evidence="11">
    <location>
        <begin position="232"/>
        <end position="260"/>
    </location>
</feature>
<dbReference type="AlphaFoldDB" id="B8M154"/>
<proteinExistence type="inferred from homology"/>
<evidence type="ECO:0000256" key="4">
    <source>
        <dbReference type="ARBA" id="ARBA00022692"/>
    </source>
</evidence>
<sequence length="386" mass="45078">MLASASSFGSGSDHGGTRQRRQVDKKKPSTEIAKPPNEKSNIEKIRRRKYRPVWKRLANFGLKHRWPIPLIPLLVLILTYLLNPTESDIVHHFIFLSYKNNNQYGKGLRDIAFVLFYTIVLSFTRELIMHEFLRPLSLYYGITSKRKQDRFMEQMYTVIYFGLMGPLGLYIMRYSAPEVWYFNTSGMYASFPHLTLDASFKAYYLFQAAYWGQQALVMILRLEKPRKDFKELVIHHVVTLALIALSYRFHFTRIGIAVYVTHDISDFFLAISKSLHYTNSPLVAPAFGICIIVWVYLRHYLNLRILISLLPGGAFQTVGPYELNWEMEQYKCWISNVITFGLLACLQALNLFWLYCLGRSAYRFVVHRVARDDRSEDEDEVGYGDH</sequence>
<feature type="domain" description="TLC" evidence="12">
    <location>
        <begin position="146"/>
        <end position="366"/>
    </location>
</feature>
<dbReference type="InParanoid" id="B8M154"/>
<name>B8M154_TALSN</name>
<feature type="compositionally biased region" description="Polar residues" evidence="10">
    <location>
        <begin position="1"/>
        <end position="10"/>
    </location>
</feature>
<dbReference type="PROSITE" id="PS50922">
    <property type="entry name" value="TLC"/>
    <property type="match status" value="1"/>
</dbReference>
<evidence type="ECO:0000256" key="2">
    <source>
        <dbReference type="ARBA" id="ARBA00009808"/>
    </source>
</evidence>
<evidence type="ECO:0000256" key="11">
    <source>
        <dbReference type="SAM" id="Phobius"/>
    </source>
</evidence>
<dbReference type="PANTHER" id="PTHR12560:SF11">
    <property type="entry name" value="CERAMIDE SYNTHASE LAC1-RELATED"/>
    <property type="match status" value="1"/>
</dbReference>
<dbReference type="InterPro" id="IPR016439">
    <property type="entry name" value="Lag1/Lac1-like"/>
</dbReference>
<dbReference type="EMBL" id="EQ962653">
    <property type="protein sequence ID" value="EED20996.1"/>
    <property type="molecule type" value="Genomic_DNA"/>
</dbReference>
<keyword evidence="3" id="KW-0808">Transferase</keyword>
<evidence type="ECO:0000256" key="10">
    <source>
        <dbReference type="SAM" id="MobiDB-lite"/>
    </source>
</evidence>
<organism evidence="13 14">
    <name type="scientific">Talaromyces stipitatus (strain ATCC 10500 / CBS 375.48 / QM 6759 / NRRL 1006)</name>
    <name type="common">Penicillium stipitatum</name>
    <dbReference type="NCBI Taxonomy" id="441959"/>
    <lineage>
        <taxon>Eukaryota</taxon>
        <taxon>Fungi</taxon>
        <taxon>Dikarya</taxon>
        <taxon>Ascomycota</taxon>
        <taxon>Pezizomycotina</taxon>
        <taxon>Eurotiomycetes</taxon>
        <taxon>Eurotiomycetidae</taxon>
        <taxon>Eurotiales</taxon>
        <taxon>Trichocomaceae</taxon>
        <taxon>Talaromyces</taxon>
        <taxon>Talaromyces sect. Talaromyces</taxon>
    </lineage>
</organism>
<gene>
    <name evidence="13" type="ORF">TSTA_082290</name>
</gene>
<evidence type="ECO:0000259" key="12">
    <source>
        <dbReference type="PROSITE" id="PS50922"/>
    </source>
</evidence>
<feature type="transmembrane region" description="Helical" evidence="11">
    <location>
        <begin position="333"/>
        <end position="358"/>
    </location>
</feature>
<dbReference type="RefSeq" id="XP_002477959.1">
    <property type="nucleotide sequence ID" value="XM_002477914.1"/>
</dbReference>
<protein>
    <submittedName>
        <fullName evidence="13">Longevity assurance factor, putative</fullName>
    </submittedName>
</protein>
<dbReference type="VEuPathDB" id="FungiDB:TSTA_082290"/>
<dbReference type="PANTHER" id="PTHR12560">
    <property type="entry name" value="LONGEVITY ASSURANCE FACTOR 1 LAG1"/>
    <property type="match status" value="1"/>
</dbReference>
<dbReference type="STRING" id="441959.B8M154"/>
<dbReference type="PIRSF" id="PIRSF005225">
    <property type="entry name" value="LAG1_LAC1"/>
    <property type="match status" value="1"/>
</dbReference>
<feature type="region of interest" description="Disordered" evidence="10">
    <location>
        <begin position="1"/>
        <end position="41"/>
    </location>
</feature>
<dbReference type="OrthoDB" id="3053196at2759"/>
<keyword evidence="7 9" id="KW-0472">Membrane</keyword>
<accession>B8M154</accession>
<evidence type="ECO:0000256" key="3">
    <source>
        <dbReference type="ARBA" id="ARBA00022679"/>
    </source>
</evidence>
<evidence type="ECO:0000256" key="5">
    <source>
        <dbReference type="ARBA" id="ARBA00022824"/>
    </source>
</evidence>
<evidence type="ECO:0000256" key="9">
    <source>
        <dbReference type="PROSITE-ProRule" id="PRU00205"/>
    </source>
</evidence>
<dbReference type="GO" id="GO:0046513">
    <property type="term" value="P:ceramide biosynthetic process"/>
    <property type="evidence" value="ECO:0007669"/>
    <property type="project" value="InterPro"/>
</dbReference>
<evidence type="ECO:0000313" key="13">
    <source>
        <dbReference type="EMBL" id="EED20996.1"/>
    </source>
</evidence>
<dbReference type="GO" id="GO:0005789">
    <property type="term" value="C:endoplasmic reticulum membrane"/>
    <property type="evidence" value="ECO:0007669"/>
    <property type="project" value="UniProtKB-SubCell"/>
</dbReference>
<feature type="transmembrane region" description="Helical" evidence="11">
    <location>
        <begin position="66"/>
        <end position="83"/>
    </location>
</feature>
<comment type="subcellular location">
    <subcellularLocation>
        <location evidence="1">Endoplasmic reticulum membrane</location>
        <topology evidence="1">Multi-pass membrane protein</topology>
    </subcellularLocation>
</comment>
<evidence type="ECO:0000256" key="7">
    <source>
        <dbReference type="ARBA" id="ARBA00023136"/>
    </source>
</evidence>
<dbReference type="OMA" id="THAAEFK"/>
<keyword evidence="5" id="KW-0256">Endoplasmic reticulum</keyword>
<keyword evidence="14" id="KW-1185">Reference proteome</keyword>
<dbReference type="eggNOG" id="KOG1607">
    <property type="taxonomic scope" value="Eukaryota"/>
</dbReference>
<dbReference type="Pfam" id="PF03798">
    <property type="entry name" value="TRAM_LAG1_CLN8"/>
    <property type="match status" value="1"/>
</dbReference>
<dbReference type="InterPro" id="IPR006634">
    <property type="entry name" value="TLC-dom"/>
</dbReference>
<dbReference type="GeneID" id="8107687"/>
<evidence type="ECO:0000313" key="14">
    <source>
        <dbReference type="Proteomes" id="UP000001745"/>
    </source>
</evidence>
<keyword evidence="8" id="KW-0325">Glycoprotein</keyword>